<comment type="subcellular location">
    <subcellularLocation>
        <location evidence="1">Cell membrane</location>
        <topology evidence="1">Peripheral membrane protein</topology>
        <orientation evidence="1">Cytoplasmic side</orientation>
    </subcellularLocation>
</comment>
<dbReference type="InterPro" id="IPR027417">
    <property type="entry name" value="P-loop_NTPase"/>
</dbReference>
<dbReference type="GO" id="GO:0015031">
    <property type="term" value="P:protein transport"/>
    <property type="evidence" value="ECO:0007669"/>
    <property type="project" value="UniProtKB-KW"/>
</dbReference>
<evidence type="ECO:0000256" key="14">
    <source>
        <dbReference type="SAM" id="Coils"/>
    </source>
</evidence>
<keyword evidence="10" id="KW-0472">Membrane</keyword>
<evidence type="ECO:0000256" key="12">
    <source>
        <dbReference type="ARBA" id="ARBA00025337"/>
    </source>
</evidence>
<dbReference type="GO" id="GO:0003924">
    <property type="term" value="F:GTPase activity"/>
    <property type="evidence" value="ECO:0007669"/>
    <property type="project" value="InterPro"/>
</dbReference>
<dbReference type="InterPro" id="IPR003593">
    <property type="entry name" value="AAA+_ATPase"/>
</dbReference>
<dbReference type="PANTHER" id="PTHR43134:SF3">
    <property type="entry name" value="FLAGELLAR BIOSYNTHESIS PROTEIN FLHF"/>
    <property type="match status" value="1"/>
</dbReference>
<evidence type="ECO:0000256" key="3">
    <source>
        <dbReference type="ARBA" id="ARBA00014919"/>
    </source>
</evidence>
<evidence type="ECO:0000256" key="5">
    <source>
        <dbReference type="ARBA" id="ARBA00022475"/>
    </source>
</evidence>
<dbReference type="Proteomes" id="UP000240042">
    <property type="component" value="Unassembled WGS sequence"/>
</dbReference>
<dbReference type="InterPro" id="IPR000897">
    <property type="entry name" value="SRP54_GTPase_dom"/>
</dbReference>
<dbReference type="EMBL" id="FOKY01000006">
    <property type="protein sequence ID" value="SFB81362.1"/>
    <property type="molecule type" value="Genomic_DNA"/>
</dbReference>
<evidence type="ECO:0000256" key="4">
    <source>
        <dbReference type="ARBA" id="ARBA00022448"/>
    </source>
</evidence>
<gene>
    <name evidence="17" type="ORF">SAMN02745150_00909</name>
</gene>
<evidence type="ECO:0000256" key="11">
    <source>
        <dbReference type="ARBA" id="ARBA00023225"/>
    </source>
</evidence>
<keyword evidence="5" id="KW-1003">Cell membrane</keyword>
<dbReference type="CDD" id="cd17873">
    <property type="entry name" value="FlhF"/>
    <property type="match status" value="1"/>
</dbReference>
<dbReference type="Gene3D" id="1.20.120.1380">
    <property type="entry name" value="Flagellar FlhF biosynthesis protein, N domain"/>
    <property type="match status" value="1"/>
</dbReference>
<dbReference type="GO" id="GO:0005525">
    <property type="term" value="F:GTP binding"/>
    <property type="evidence" value="ECO:0007669"/>
    <property type="project" value="UniProtKB-KW"/>
</dbReference>
<comment type="similarity">
    <text evidence="2">Belongs to the GTP-binding SRP family.</text>
</comment>
<evidence type="ECO:0000313" key="18">
    <source>
        <dbReference type="Proteomes" id="UP000240042"/>
    </source>
</evidence>
<evidence type="ECO:0000313" key="17">
    <source>
        <dbReference type="EMBL" id="SFB81362.1"/>
    </source>
</evidence>
<dbReference type="GO" id="GO:0005047">
    <property type="term" value="F:signal recognition particle binding"/>
    <property type="evidence" value="ECO:0007669"/>
    <property type="project" value="TreeGrafter"/>
</dbReference>
<keyword evidence="6" id="KW-0547">Nucleotide-binding</keyword>
<keyword evidence="18" id="KW-1185">Reference proteome</keyword>
<dbReference type="SMART" id="SM00962">
    <property type="entry name" value="SRP54"/>
    <property type="match status" value="1"/>
</dbReference>
<keyword evidence="8" id="KW-0653">Protein transport</keyword>
<comment type="function">
    <text evidence="12">Necessary for flagellar biosynthesis. May be involved in translocation of the flagellum.</text>
</comment>
<dbReference type="RefSeq" id="WP_092319080.1">
    <property type="nucleotide sequence ID" value="NZ_FOKY01000006.1"/>
</dbReference>
<proteinExistence type="inferred from homology"/>
<keyword evidence="4" id="KW-0813">Transport</keyword>
<dbReference type="SUPFAM" id="SSF52540">
    <property type="entry name" value="P-loop containing nucleoside triphosphate hydrolases"/>
    <property type="match status" value="2"/>
</dbReference>
<evidence type="ECO:0000256" key="7">
    <source>
        <dbReference type="ARBA" id="ARBA00022795"/>
    </source>
</evidence>
<sequence length="455" mass="52699">MKYVTFQGKTKQEAMAQFNKKDPSLRDARLITTTEEEISSFLGLKKEKIYKVTVGIPEHFSSREKILSIDTEKAQSHFTPYVPSSEKLTATEKSVLRKQKNTKKEDSLFLESISRVADKISKMEQTETRSTLTPIDKNIKLLKENDLLKQELSGLRNDLKEIQNMLFNYIKQNQNNLFHQQAVQKFKDEQSLPDEYQIHKQHIRWLEQFLRDRDFAEYFITQLIQEIENEPNPINEKNSLLLKTKDFLKQNIPQADINIDNYTHQKIMLIGPTGIGKTSTLVKLAAHIAYMRKKSFRFISLDKYKIGGESQLKKLSSYMQAEFIPITKQEDFLKALHQEDTDYTFIDTAGKSPSESLPIQELANWIQQFETSIDIHLILSATTKFSDLDAICNAYNILPYKHFIITKLDETQSYGSILSIAYKYQMPLSFLADGQEIPQDFGIIDLNKLINDALI</sequence>
<accession>A0A1I1E3Y2</accession>
<feature type="domain" description="AAA+ ATPase" evidence="15">
    <location>
        <begin position="263"/>
        <end position="409"/>
    </location>
</feature>
<evidence type="ECO:0000259" key="16">
    <source>
        <dbReference type="SMART" id="SM00962"/>
    </source>
</evidence>
<name>A0A1I1E3Y2_BREAD</name>
<dbReference type="GO" id="GO:0044781">
    <property type="term" value="P:bacterial-type flagellum organization"/>
    <property type="evidence" value="ECO:0007669"/>
    <property type="project" value="UniProtKB-KW"/>
</dbReference>
<dbReference type="AlphaFoldDB" id="A0A1I1E3Y2"/>
<keyword evidence="9" id="KW-0342">GTP-binding</keyword>
<evidence type="ECO:0000256" key="6">
    <source>
        <dbReference type="ARBA" id="ARBA00022741"/>
    </source>
</evidence>
<keyword evidence="7" id="KW-1005">Bacterial flagellum biogenesis</keyword>
<dbReference type="SMART" id="SM00382">
    <property type="entry name" value="AAA"/>
    <property type="match status" value="1"/>
</dbReference>
<dbReference type="PANTHER" id="PTHR43134">
    <property type="entry name" value="SIGNAL RECOGNITION PARTICLE RECEPTOR SUBUNIT ALPHA"/>
    <property type="match status" value="1"/>
</dbReference>
<feature type="domain" description="SRP54-type proteins GTP-binding" evidence="16">
    <location>
        <begin position="264"/>
        <end position="455"/>
    </location>
</feature>
<protein>
    <recommendedName>
        <fullName evidence="3">Flagellar biosynthesis protein FlhF</fullName>
    </recommendedName>
    <alternativeName>
        <fullName evidence="13">Flagella-associated GTP-binding protein</fullName>
    </alternativeName>
</protein>
<keyword evidence="11" id="KW-1006">Bacterial flagellum protein export</keyword>
<dbReference type="GO" id="GO:0006614">
    <property type="term" value="P:SRP-dependent cotranslational protein targeting to membrane"/>
    <property type="evidence" value="ECO:0007669"/>
    <property type="project" value="InterPro"/>
</dbReference>
<dbReference type="FunFam" id="3.40.50.300:FF:000695">
    <property type="entry name" value="Flagellar biosynthesis regulator FlhF"/>
    <property type="match status" value="1"/>
</dbReference>
<evidence type="ECO:0000256" key="2">
    <source>
        <dbReference type="ARBA" id="ARBA00008531"/>
    </source>
</evidence>
<dbReference type="Pfam" id="PF00448">
    <property type="entry name" value="SRP54"/>
    <property type="match status" value="1"/>
</dbReference>
<dbReference type="STRING" id="34097.SAMN02745150_00909"/>
<dbReference type="Gene3D" id="3.40.50.300">
    <property type="entry name" value="P-loop containing nucleotide triphosphate hydrolases"/>
    <property type="match status" value="1"/>
</dbReference>
<evidence type="ECO:0000256" key="10">
    <source>
        <dbReference type="ARBA" id="ARBA00023136"/>
    </source>
</evidence>
<evidence type="ECO:0000256" key="8">
    <source>
        <dbReference type="ARBA" id="ARBA00022927"/>
    </source>
</evidence>
<evidence type="ECO:0000256" key="1">
    <source>
        <dbReference type="ARBA" id="ARBA00004413"/>
    </source>
</evidence>
<evidence type="ECO:0000259" key="15">
    <source>
        <dbReference type="SMART" id="SM00382"/>
    </source>
</evidence>
<dbReference type="OrthoDB" id="9778554at2"/>
<keyword evidence="14" id="KW-0175">Coiled coil</keyword>
<evidence type="ECO:0000256" key="9">
    <source>
        <dbReference type="ARBA" id="ARBA00023134"/>
    </source>
</evidence>
<dbReference type="GO" id="GO:0005886">
    <property type="term" value="C:plasma membrane"/>
    <property type="evidence" value="ECO:0007669"/>
    <property type="project" value="UniProtKB-SubCell"/>
</dbReference>
<evidence type="ECO:0000256" key="13">
    <source>
        <dbReference type="ARBA" id="ARBA00030866"/>
    </source>
</evidence>
<reference evidence="18" key="1">
    <citation type="submission" date="2016-10" db="EMBL/GenBank/DDBJ databases">
        <authorList>
            <person name="Varghese N."/>
            <person name="Submissions S."/>
        </authorList>
    </citation>
    <scope>NUCLEOTIDE SEQUENCE [LARGE SCALE GENOMIC DNA]</scope>
    <source>
        <strain evidence="18">ATCC 43811</strain>
    </source>
</reference>
<organism evidence="17 18">
    <name type="scientific">Brevinema andersonii</name>
    <dbReference type="NCBI Taxonomy" id="34097"/>
    <lineage>
        <taxon>Bacteria</taxon>
        <taxon>Pseudomonadati</taxon>
        <taxon>Spirochaetota</taxon>
        <taxon>Spirochaetia</taxon>
        <taxon>Brevinematales</taxon>
        <taxon>Brevinemataceae</taxon>
        <taxon>Brevinema</taxon>
    </lineage>
</organism>
<feature type="coiled-coil region" evidence="14">
    <location>
        <begin position="138"/>
        <end position="165"/>
    </location>
</feature>
<dbReference type="InterPro" id="IPR047040">
    <property type="entry name" value="FlhF__GTPase_dom"/>
</dbReference>